<evidence type="ECO:0000256" key="6">
    <source>
        <dbReference type="SAM" id="Phobius"/>
    </source>
</evidence>
<dbReference type="STRING" id="45067.Llan_1625"/>
<feature type="transmembrane region" description="Helical" evidence="6">
    <location>
        <begin position="58"/>
        <end position="74"/>
    </location>
</feature>
<proteinExistence type="inferred from homology"/>
<dbReference type="EMBL" id="LNYI01000033">
    <property type="protein sequence ID" value="KTD20895.1"/>
    <property type="molecule type" value="Genomic_DNA"/>
</dbReference>
<accession>A0A0W0VL84</accession>
<evidence type="ECO:0000256" key="2">
    <source>
        <dbReference type="ARBA" id="ARBA00007375"/>
    </source>
</evidence>
<feature type="transmembrane region" description="Helical" evidence="6">
    <location>
        <begin position="34"/>
        <end position="51"/>
    </location>
</feature>
<keyword evidence="5 6" id="KW-0472">Membrane</keyword>
<organism evidence="7 8">
    <name type="scientific">Legionella lansingensis</name>
    <dbReference type="NCBI Taxonomy" id="45067"/>
    <lineage>
        <taxon>Bacteria</taxon>
        <taxon>Pseudomonadati</taxon>
        <taxon>Pseudomonadota</taxon>
        <taxon>Gammaproteobacteria</taxon>
        <taxon>Legionellales</taxon>
        <taxon>Legionellaceae</taxon>
        <taxon>Legionella</taxon>
    </lineage>
</organism>
<dbReference type="GO" id="GO:0016020">
    <property type="term" value="C:membrane"/>
    <property type="evidence" value="ECO:0007669"/>
    <property type="project" value="UniProtKB-SubCell"/>
</dbReference>
<dbReference type="GO" id="GO:0016787">
    <property type="term" value="F:hydrolase activity"/>
    <property type="evidence" value="ECO:0007669"/>
    <property type="project" value="TreeGrafter"/>
</dbReference>
<dbReference type="AlphaFoldDB" id="A0A0W0VL84"/>
<comment type="caution">
    <text evidence="7">The sequence shown here is derived from an EMBL/GenBank/DDBJ whole genome shotgun (WGS) entry which is preliminary data.</text>
</comment>
<name>A0A0W0VL84_9GAMM</name>
<reference evidence="7 8" key="1">
    <citation type="submission" date="2015-11" db="EMBL/GenBank/DDBJ databases">
        <title>Genomic analysis of 38 Legionella species identifies large and diverse effector repertoires.</title>
        <authorList>
            <person name="Burstein D."/>
            <person name="Amaro F."/>
            <person name="Zusman T."/>
            <person name="Lifshitz Z."/>
            <person name="Cohen O."/>
            <person name="Gilbert J.A."/>
            <person name="Pupko T."/>
            <person name="Shuman H.A."/>
            <person name="Segal G."/>
        </authorList>
    </citation>
    <scope>NUCLEOTIDE SEQUENCE [LARGE SCALE GENOMIC DNA]</scope>
    <source>
        <strain evidence="7 8">ATCC 49751</strain>
    </source>
</reference>
<dbReference type="OrthoDB" id="5651790at2"/>
<evidence type="ECO:0000256" key="5">
    <source>
        <dbReference type="ARBA" id="ARBA00023136"/>
    </source>
</evidence>
<dbReference type="Proteomes" id="UP000054869">
    <property type="component" value="Unassembled WGS sequence"/>
</dbReference>
<feature type="transmembrane region" description="Helical" evidence="6">
    <location>
        <begin position="111"/>
        <end position="129"/>
    </location>
</feature>
<evidence type="ECO:0000313" key="8">
    <source>
        <dbReference type="Proteomes" id="UP000054869"/>
    </source>
</evidence>
<protein>
    <submittedName>
        <fullName evidence="7">Transmembrane protein</fullName>
    </submittedName>
</protein>
<gene>
    <name evidence="7" type="ORF">Llan_1625</name>
</gene>
<dbReference type="PANTHER" id="PTHR31885:SF6">
    <property type="entry name" value="GH04784P"/>
    <property type="match status" value="1"/>
</dbReference>
<evidence type="ECO:0000256" key="1">
    <source>
        <dbReference type="ARBA" id="ARBA00004141"/>
    </source>
</evidence>
<comment type="similarity">
    <text evidence="2">Belongs to the TMEM86 family.</text>
</comment>
<evidence type="ECO:0000313" key="7">
    <source>
        <dbReference type="EMBL" id="KTD20895.1"/>
    </source>
</evidence>
<dbReference type="PATRIC" id="fig|45067.4.peg.1703"/>
<feature type="transmembrane region" description="Helical" evidence="6">
    <location>
        <begin position="7"/>
        <end position="28"/>
    </location>
</feature>
<keyword evidence="3 6" id="KW-0812">Transmembrane</keyword>
<keyword evidence="4 6" id="KW-1133">Transmembrane helix</keyword>
<feature type="transmembrane region" description="Helical" evidence="6">
    <location>
        <begin position="162"/>
        <end position="183"/>
    </location>
</feature>
<dbReference type="RefSeq" id="WP_051546062.1">
    <property type="nucleotide sequence ID" value="NZ_CAAAJD010000002.1"/>
</dbReference>
<feature type="transmembrane region" description="Helical" evidence="6">
    <location>
        <begin position="189"/>
        <end position="209"/>
    </location>
</feature>
<dbReference type="Pfam" id="PF07947">
    <property type="entry name" value="YhhN"/>
    <property type="match status" value="1"/>
</dbReference>
<dbReference type="InterPro" id="IPR012506">
    <property type="entry name" value="TMEM86B-like"/>
</dbReference>
<evidence type="ECO:0000256" key="3">
    <source>
        <dbReference type="ARBA" id="ARBA00022692"/>
    </source>
</evidence>
<dbReference type="eggNOG" id="COG3714">
    <property type="taxonomic scope" value="Bacteria"/>
</dbReference>
<dbReference type="PANTHER" id="PTHR31885">
    <property type="entry name" value="GH04784P"/>
    <property type="match status" value="1"/>
</dbReference>
<evidence type="ECO:0000256" key="4">
    <source>
        <dbReference type="ARBA" id="ARBA00022989"/>
    </source>
</evidence>
<comment type="subcellular location">
    <subcellularLocation>
        <location evidence="1">Membrane</location>
        <topology evidence="1">Multi-pass membrane protein</topology>
    </subcellularLocation>
</comment>
<sequence>MTGRRSTLTLALFFVSSIVYLGLLPFIHYPINSLIKPIPIALLLVLTWQSFASKETKTLLSVALVFSLLGDIILTVPADLALKAGILSFILAHCAYIALYLRDTQLQIKRWLYFLPVLVFIAINYIYMYPYLGKMTIPATVYLSFLSIMVLTAFQVKQHPRLIISGACLFLLSDFLLALNQFVLVDNKMINFLIMLTYYLAQLLLVYGLSQRQHQTNLAIATLRSDSTRKSSFI</sequence>
<keyword evidence="8" id="KW-1185">Reference proteome</keyword>
<feature type="transmembrane region" description="Helical" evidence="6">
    <location>
        <begin position="80"/>
        <end position="99"/>
    </location>
</feature>
<feature type="transmembrane region" description="Helical" evidence="6">
    <location>
        <begin position="135"/>
        <end position="155"/>
    </location>
</feature>